<gene>
    <name evidence="2" type="ORF">LTR24_010276</name>
</gene>
<evidence type="ECO:0000313" key="3">
    <source>
        <dbReference type="Proteomes" id="UP001345013"/>
    </source>
</evidence>
<name>A0ABR0JW71_9EURO</name>
<protein>
    <submittedName>
        <fullName evidence="2">Uncharacterized protein</fullName>
    </submittedName>
</protein>
<comment type="caution">
    <text evidence="2">The sequence shown here is derived from an EMBL/GenBank/DDBJ whole genome shotgun (WGS) entry which is preliminary data.</text>
</comment>
<feature type="region of interest" description="Disordered" evidence="1">
    <location>
        <begin position="1"/>
        <end position="37"/>
    </location>
</feature>
<dbReference type="EMBL" id="JAVRRG010000296">
    <property type="protein sequence ID" value="KAK5073408.1"/>
    <property type="molecule type" value="Genomic_DNA"/>
</dbReference>
<sequence>MVTPLDRQRISRKSAEESAEHDRSEDESGDGHDNRVEESSPLFYGAALQLESLEQCLAEAAADDDKALGSHLMALNLSLIQQDLPRYRFESPILCYCAMMAVSQKHNFNGVLSGMIYCAQIWILRQVCVVVDDDVNVNADEVLLELCQRWLRQERSTTFGIMLNWRLMLFDVAGKEVSSKNSWWKLDESELYHRTLARARTILDRDLLSGADHLPRMTASALHESEYRTEVGWWFALDPCNEPVLRGREQRLVEHINATPSLR</sequence>
<evidence type="ECO:0000313" key="2">
    <source>
        <dbReference type="EMBL" id="KAK5073408.1"/>
    </source>
</evidence>
<organism evidence="2 3">
    <name type="scientific">Lithohypha guttulata</name>
    <dbReference type="NCBI Taxonomy" id="1690604"/>
    <lineage>
        <taxon>Eukaryota</taxon>
        <taxon>Fungi</taxon>
        <taxon>Dikarya</taxon>
        <taxon>Ascomycota</taxon>
        <taxon>Pezizomycotina</taxon>
        <taxon>Eurotiomycetes</taxon>
        <taxon>Chaetothyriomycetidae</taxon>
        <taxon>Chaetothyriales</taxon>
        <taxon>Trichomeriaceae</taxon>
        <taxon>Lithohypha</taxon>
    </lineage>
</organism>
<dbReference type="Proteomes" id="UP001345013">
    <property type="component" value="Unassembled WGS sequence"/>
</dbReference>
<evidence type="ECO:0000256" key="1">
    <source>
        <dbReference type="SAM" id="MobiDB-lite"/>
    </source>
</evidence>
<keyword evidence="3" id="KW-1185">Reference proteome</keyword>
<accession>A0ABR0JW71</accession>
<reference evidence="2 3" key="1">
    <citation type="submission" date="2023-08" db="EMBL/GenBank/DDBJ databases">
        <title>Black Yeasts Isolated from many extreme environments.</title>
        <authorList>
            <person name="Coleine C."/>
            <person name="Stajich J.E."/>
            <person name="Selbmann L."/>
        </authorList>
    </citation>
    <scope>NUCLEOTIDE SEQUENCE [LARGE SCALE GENOMIC DNA]</scope>
    <source>
        <strain evidence="2 3">CCFEE 5885</strain>
    </source>
</reference>
<proteinExistence type="predicted"/>